<dbReference type="Proteomes" id="UP001501771">
    <property type="component" value="Unassembled WGS sequence"/>
</dbReference>
<feature type="transmembrane region" description="Helical" evidence="1">
    <location>
        <begin position="390"/>
        <end position="409"/>
    </location>
</feature>
<keyword evidence="1" id="KW-0812">Transmembrane</keyword>
<name>A0ABN2ZBH9_9ACTN</name>
<evidence type="ECO:0008006" key="4">
    <source>
        <dbReference type="Google" id="ProtNLM"/>
    </source>
</evidence>
<feature type="transmembrane region" description="Helical" evidence="1">
    <location>
        <begin position="307"/>
        <end position="330"/>
    </location>
</feature>
<comment type="caution">
    <text evidence="2">The sequence shown here is derived from an EMBL/GenBank/DDBJ whole genome shotgun (WGS) entry which is preliminary data.</text>
</comment>
<organism evidence="2 3">
    <name type="scientific">Nocardioides koreensis</name>
    <dbReference type="NCBI Taxonomy" id="433651"/>
    <lineage>
        <taxon>Bacteria</taxon>
        <taxon>Bacillati</taxon>
        <taxon>Actinomycetota</taxon>
        <taxon>Actinomycetes</taxon>
        <taxon>Propionibacteriales</taxon>
        <taxon>Nocardioidaceae</taxon>
        <taxon>Nocardioides</taxon>
    </lineage>
</organism>
<evidence type="ECO:0000313" key="3">
    <source>
        <dbReference type="Proteomes" id="UP001501771"/>
    </source>
</evidence>
<protein>
    <recommendedName>
        <fullName evidence="4">Type VII secretion integral membrane protein EccD</fullName>
    </recommendedName>
</protein>
<dbReference type="RefSeq" id="WP_344148172.1">
    <property type="nucleotide sequence ID" value="NZ_BAAAQR010000002.1"/>
</dbReference>
<feature type="transmembrane region" description="Helical" evidence="1">
    <location>
        <begin position="211"/>
        <end position="231"/>
    </location>
</feature>
<keyword evidence="1" id="KW-0472">Membrane</keyword>
<dbReference type="EMBL" id="BAAAQR010000002">
    <property type="protein sequence ID" value="GAA2139738.1"/>
    <property type="molecule type" value="Genomic_DNA"/>
</dbReference>
<feature type="transmembrane region" description="Helical" evidence="1">
    <location>
        <begin position="159"/>
        <end position="175"/>
    </location>
</feature>
<feature type="transmembrane region" description="Helical" evidence="1">
    <location>
        <begin position="429"/>
        <end position="449"/>
    </location>
</feature>
<feature type="transmembrane region" description="Helical" evidence="1">
    <location>
        <begin position="104"/>
        <end position="125"/>
    </location>
</feature>
<feature type="transmembrane region" description="Helical" evidence="1">
    <location>
        <begin position="181"/>
        <end position="199"/>
    </location>
</feature>
<keyword evidence="1" id="KW-1133">Transmembrane helix</keyword>
<keyword evidence="3" id="KW-1185">Reference proteome</keyword>
<sequence length="456" mass="45796">MASVAGAGDGLALSVHGPVGVIDLVVPSGASAADVAREYAQQSGLGAVPLLYDRLGSPLSHEAPLAGAGVGSGDLLVATTTVHRPAPAAARPAAARPGPAAPGVLSVLWFCTAAATAVLAGWFAARTPSSGLHLLTVDLLAAAAVIGVLPVGRLAAHRAVATPVFAGAAAFAVAWDPHPDRLPTVLGVSALVAAVVAAAARALDRRMEEALRVWISVGVACFLVTAAAALLGLAPQVVWAVLLLAAMLAARFVPGFAVDVPDHLLLDLDRLAVTAWSARDRPTGRRGRAVVPEGAVAAVAERGTRIVTAYTVAILAVVALSAPLLLATATLPVDRVGARCLVLFCGGGLLLAGRSHRHAAARALLRTAGLVCWGVLALVVLPVVSGQAGALLTIGAVGAAVLLVVVAVATGRGWRSAWWSRRAEVAEGLCGSAAVATLLVAAGVFRSVWESVHLDV</sequence>
<evidence type="ECO:0000256" key="1">
    <source>
        <dbReference type="SAM" id="Phobius"/>
    </source>
</evidence>
<gene>
    <name evidence="2" type="ORF">GCM10009844_08740</name>
</gene>
<accession>A0ABN2ZBH9</accession>
<feature type="transmembrane region" description="Helical" evidence="1">
    <location>
        <begin position="131"/>
        <end position="152"/>
    </location>
</feature>
<proteinExistence type="predicted"/>
<feature type="transmembrane region" description="Helical" evidence="1">
    <location>
        <begin position="237"/>
        <end position="258"/>
    </location>
</feature>
<feature type="transmembrane region" description="Helical" evidence="1">
    <location>
        <begin position="336"/>
        <end position="352"/>
    </location>
</feature>
<evidence type="ECO:0000313" key="2">
    <source>
        <dbReference type="EMBL" id="GAA2139738.1"/>
    </source>
</evidence>
<feature type="transmembrane region" description="Helical" evidence="1">
    <location>
        <begin position="364"/>
        <end position="384"/>
    </location>
</feature>
<reference evidence="2 3" key="1">
    <citation type="journal article" date="2019" name="Int. J. Syst. Evol. Microbiol.">
        <title>The Global Catalogue of Microorganisms (GCM) 10K type strain sequencing project: providing services to taxonomists for standard genome sequencing and annotation.</title>
        <authorList>
            <consortium name="The Broad Institute Genomics Platform"/>
            <consortium name="The Broad Institute Genome Sequencing Center for Infectious Disease"/>
            <person name="Wu L."/>
            <person name="Ma J."/>
        </authorList>
    </citation>
    <scope>NUCLEOTIDE SEQUENCE [LARGE SCALE GENOMIC DNA]</scope>
    <source>
        <strain evidence="2 3">JCM 16022</strain>
    </source>
</reference>